<feature type="repeat" description="ANK" evidence="3">
    <location>
        <begin position="1032"/>
        <end position="1064"/>
    </location>
</feature>
<dbReference type="PROSITE" id="PS50297">
    <property type="entry name" value="ANK_REP_REGION"/>
    <property type="match status" value="3"/>
</dbReference>
<accession>A0AAN6RJQ6</accession>
<dbReference type="SUPFAM" id="SSF48403">
    <property type="entry name" value="Ankyrin repeat"/>
    <property type="match status" value="2"/>
</dbReference>
<dbReference type="InterPro" id="IPR002110">
    <property type="entry name" value="Ankyrin_rpt"/>
</dbReference>
<dbReference type="AlphaFoldDB" id="A0AAN6RJQ6"/>
<feature type="repeat" description="ANK" evidence="3">
    <location>
        <begin position="997"/>
        <end position="1029"/>
    </location>
</feature>
<dbReference type="Gene3D" id="1.25.40.20">
    <property type="entry name" value="Ankyrin repeat-containing domain"/>
    <property type="match status" value="3"/>
</dbReference>
<dbReference type="Proteomes" id="UP001280581">
    <property type="component" value="Unassembled WGS sequence"/>
</dbReference>
<evidence type="ECO:0000313" key="6">
    <source>
        <dbReference type="Proteomes" id="UP001280581"/>
    </source>
</evidence>
<feature type="repeat" description="ANK" evidence="3">
    <location>
        <begin position="574"/>
        <end position="606"/>
    </location>
</feature>
<evidence type="ECO:0000259" key="4">
    <source>
        <dbReference type="Pfam" id="PF14420"/>
    </source>
</evidence>
<evidence type="ECO:0000313" key="5">
    <source>
        <dbReference type="EMBL" id="KAK3213531.1"/>
    </source>
</evidence>
<protein>
    <recommendedName>
        <fullName evidence="4">Clr5 domain-containing protein</fullName>
    </recommendedName>
</protein>
<dbReference type="InterPro" id="IPR025676">
    <property type="entry name" value="Clr5_dom"/>
</dbReference>
<dbReference type="PANTHER" id="PTHR24198">
    <property type="entry name" value="ANKYRIN REPEAT AND PROTEIN KINASE DOMAIN-CONTAINING PROTEIN"/>
    <property type="match status" value="1"/>
</dbReference>
<dbReference type="EMBL" id="WVTA01000004">
    <property type="protein sequence ID" value="KAK3213531.1"/>
    <property type="molecule type" value="Genomic_DNA"/>
</dbReference>
<dbReference type="PROSITE" id="PS50088">
    <property type="entry name" value="ANK_REPEAT"/>
    <property type="match status" value="4"/>
</dbReference>
<gene>
    <name evidence="5" type="ORF">GRF29_28g198908</name>
</gene>
<comment type="caution">
    <text evidence="5">The sequence shown here is derived from an EMBL/GenBank/DDBJ whole genome shotgun (WGS) entry which is preliminary data.</text>
</comment>
<evidence type="ECO:0000256" key="1">
    <source>
        <dbReference type="ARBA" id="ARBA00022737"/>
    </source>
</evidence>
<organism evidence="5 6">
    <name type="scientific">Pseudopithomyces chartarum</name>
    <dbReference type="NCBI Taxonomy" id="1892770"/>
    <lineage>
        <taxon>Eukaryota</taxon>
        <taxon>Fungi</taxon>
        <taxon>Dikarya</taxon>
        <taxon>Ascomycota</taxon>
        <taxon>Pezizomycotina</taxon>
        <taxon>Dothideomycetes</taxon>
        <taxon>Pleosporomycetidae</taxon>
        <taxon>Pleosporales</taxon>
        <taxon>Massarineae</taxon>
        <taxon>Didymosphaeriaceae</taxon>
        <taxon>Pseudopithomyces</taxon>
    </lineage>
</organism>
<dbReference type="InterPro" id="IPR036770">
    <property type="entry name" value="Ankyrin_rpt-contain_sf"/>
</dbReference>
<sequence>MGKRKAEDEEWELFKDEILDLYESHTLREVMDIMNGKGFRRTKSQYEGHLKKWRDPTSHQTVNNIRTNITAQEWRYIVERIDERQEAGKSSLVTVQGFEVPQSRIKKQGKVHAYKTYLQKLAPKICLTEAPDVVVSTPPERSLTPALMQRHPDFSLCFERLPWRTFADQLNTILRPTDGTSELLSASSGSLHPAARLAMNLRVKGADIDLAKIRTERYLPTQCALIPETETEPGYSLTTKDTQLELLKHLVGMISNCHDENGSKMVKFLELAEDKTNLKFLGRLFSTKEVAIRAFAEKILGFSFDYWKILFSSFDYRHCRPDIALVKVVLDSGADVNWRNSDGKSLLEMLFEWLRKIERFVPRNFYAPRNSTELRLIREELRLIFEELILELFSRGATWHNRGASLKAIYHVPPSPLDLLIQNAGQNTVYKFLDMIKTSQEDCRYITTGTFVITSYRGNVELFQKLSFLSPTVVAELKRSPWLLFEAAALVDNISMIEHLQEVGFDLTSTDPHGKGNPLVFACNASSLSGETFQYLLGTGVSINQYANGAFLRFLDISDHVFSRAKLYSNGVFGDTAPIHAAVIGGSQVQVEDLLKNGADPNQYGEAFPLELVTFNAKENRVEITRLLLEAGANPNIAKKSLLELGSEQEPPTHKRNFFDQAAIVHAVNCDELEMFQILFNAGAELPIPPLCTCDPWPEQHDADNDMCAYNDENQWNLLLLARGKKMFSYLLGIAPMWLKVHWVSRRCFSKAVKVFEWEFVSQHIFTGTFPESVIDRQVLLAEAIRNGDENWEDFAIDIPNQSMIHGFIIAADTGQTEIVQAFLDMGLWPDDRGDVGVDDPFTPLNAALFNYNESRSMFLQHYKKHSHNPNPDDSVHLKNAYVIAICCGDIEFAEMAVAGGDVNDAKHIDHVHGNVLYSRMAEMTSAVQIAFVFDQDDVVRWLLAQGADPNISHDALTGPSSYHSPLQCAAKEGKTALVTALLEKGARVNDAPINAKGATALQFAAIRGDFKMLKELLDAGADINAPPSKWDGRTAIEGAAEWGRLYMVSLLMEAGADIQGRENVNYRRTVYRAWVHGHHVLAEMVQQWKSERYGEDDCVTIESIIQSMDTEKLGCANQGRLQFPDPENPYYDPCEVCERECIWA</sequence>
<evidence type="ECO:0000256" key="2">
    <source>
        <dbReference type="ARBA" id="ARBA00023043"/>
    </source>
</evidence>
<dbReference type="PANTHER" id="PTHR24198:SF165">
    <property type="entry name" value="ANKYRIN REPEAT-CONTAINING PROTEIN-RELATED"/>
    <property type="match status" value="1"/>
</dbReference>
<feature type="repeat" description="ANK" evidence="3">
    <location>
        <begin position="962"/>
        <end position="990"/>
    </location>
</feature>
<keyword evidence="1" id="KW-0677">Repeat</keyword>
<evidence type="ECO:0000256" key="3">
    <source>
        <dbReference type="PROSITE-ProRule" id="PRU00023"/>
    </source>
</evidence>
<proteinExistence type="predicted"/>
<dbReference type="Pfam" id="PF12796">
    <property type="entry name" value="Ank_2"/>
    <property type="match status" value="1"/>
</dbReference>
<dbReference type="SMART" id="SM00248">
    <property type="entry name" value="ANK"/>
    <property type="match status" value="11"/>
</dbReference>
<name>A0AAN6RJQ6_9PLEO</name>
<keyword evidence="6" id="KW-1185">Reference proteome</keyword>
<keyword evidence="2 3" id="KW-0040">ANK repeat</keyword>
<dbReference type="Pfam" id="PF14420">
    <property type="entry name" value="Clr5"/>
    <property type="match status" value="1"/>
</dbReference>
<feature type="domain" description="Clr5" evidence="4">
    <location>
        <begin position="8"/>
        <end position="54"/>
    </location>
</feature>
<reference evidence="5 6" key="1">
    <citation type="submission" date="2021-02" db="EMBL/GenBank/DDBJ databases">
        <title>Genome assembly of Pseudopithomyces chartarum.</title>
        <authorList>
            <person name="Jauregui R."/>
            <person name="Singh J."/>
            <person name="Voisey C."/>
        </authorList>
    </citation>
    <scope>NUCLEOTIDE SEQUENCE [LARGE SCALE GENOMIC DNA]</scope>
    <source>
        <strain evidence="5 6">AGR01</strain>
    </source>
</reference>